<keyword evidence="2" id="KW-1185">Reference proteome</keyword>
<proteinExistence type="predicted"/>
<dbReference type="OrthoDB" id="8304337at2"/>
<dbReference type="RefSeq" id="WP_111162332.1">
    <property type="nucleotide sequence ID" value="NZ_PCDP01000043.1"/>
</dbReference>
<reference evidence="1 2" key="1">
    <citation type="journal article" date="2018" name="Sci. Rep.">
        <title>Rhizobium tumorigenes sp. nov., a novel plant tumorigenic bacterium isolated from cane gall tumors on thornless blackberry.</title>
        <authorList>
            <person name="Kuzmanovi N."/>
            <person name="Smalla K."/>
            <person name="Gronow S."/>
            <person name="PuBawska J."/>
        </authorList>
    </citation>
    <scope>NUCLEOTIDE SEQUENCE [LARGE SCALE GENOMIC DNA]</scope>
    <source>
        <strain evidence="1 2">CCBAU 85046</strain>
    </source>
</reference>
<dbReference type="AlphaFoldDB" id="A0A2W4D072"/>
<gene>
    <name evidence="1" type="ORF">CPY51_21695</name>
</gene>
<name>A0A2W4D072_9HYPH</name>
<dbReference type="Proteomes" id="UP000248925">
    <property type="component" value="Unassembled WGS sequence"/>
</dbReference>
<evidence type="ECO:0000313" key="1">
    <source>
        <dbReference type="EMBL" id="PZM10884.1"/>
    </source>
</evidence>
<organism evidence="1 2">
    <name type="scientific">Rhizobium tubonense</name>
    <dbReference type="NCBI Taxonomy" id="484088"/>
    <lineage>
        <taxon>Bacteria</taxon>
        <taxon>Pseudomonadati</taxon>
        <taxon>Pseudomonadota</taxon>
        <taxon>Alphaproteobacteria</taxon>
        <taxon>Hyphomicrobiales</taxon>
        <taxon>Rhizobiaceae</taxon>
        <taxon>Rhizobium/Agrobacterium group</taxon>
        <taxon>Rhizobium</taxon>
    </lineage>
</organism>
<dbReference type="EMBL" id="PCDP01000043">
    <property type="protein sequence ID" value="PZM10884.1"/>
    <property type="molecule type" value="Genomic_DNA"/>
</dbReference>
<evidence type="ECO:0000313" key="2">
    <source>
        <dbReference type="Proteomes" id="UP000248925"/>
    </source>
</evidence>
<protein>
    <submittedName>
        <fullName evidence="1">Uncharacterized protein</fullName>
    </submittedName>
</protein>
<comment type="caution">
    <text evidence="1">The sequence shown here is derived from an EMBL/GenBank/DDBJ whole genome shotgun (WGS) entry which is preliminary data.</text>
</comment>
<accession>A0A2W4D072</accession>
<sequence>MLYLIAVLCAVVCTFFVARYFAVKTRLVEKAIEDTITRKFSASGPGAALNRLKEENVVMRNLLIDMIENETSVPTATSSPPSEEQARAINARIRRRREIFGEAIFVLQQAETSSTRDHNLKIHG</sequence>